<protein>
    <submittedName>
        <fullName evidence="1">Uncharacterized protein</fullName>
    </submittedName>
</protein>
<keyword evidence="2" id="KW-1185">Reference proteome</keyword>
<organism evidence="1 2">
    <name type="scientific">Catharanthus roseus</name>
    <name type="common">Madagascar periwinkle</name>
    <name type="synonym">Vinca rosea</name>
    <dbReference type="NCBI Taxonomy" id="4058"/>
    <lineage>
        <taxon>Eukaryota</taxon>
        <taxon>Viridiplantae</taxon>
        <taxon>Streptophyta</taxon>
        <taxon>Embryophyta</taxon>
        <taxon>Tracheophyta</taxon>
        <taxon>Spermatophyta</taxon>
        <taxon>Magnoliopsida</taxon>
        <taxon>eudicotyledons</taxon>
        <taxon>Gunneridae</taxon>
        <taxon>Pentapetalae</taxon>
        <taxon>asterids</taxon>
        <taxon>lamiids</taxon>
        <taxon>Gentianales</taxon>
        <taxon>Apocynaceae</taxon>
        <taxon>Rauvolfioideae</taxon>
        <taxon>Vinceae</taxon>
        <taxon>Catharanthinae</taxon>
        <taxon>Catharanthus</taxon>
    </lineage>
</organism>
<name>A0ACC0AHG8_CATRO</name>
<accession>A0ACC0AHG8</accession>
<reference evidence="2" key="1">
    <citation type="journal article" date="2023" name="Nat. Plants">
        <title>Single-cell RNA sequencing provides a high-resolution roadmap for understanding the multicellular compartmentation of specialized metabolism.</title>
        <authorList>
            <person name="Sun S."/>
            <person name="Shen X."/>
            <person name="Li Y."/>
            <person name="Li Y."/>
            <person name="Wang S."/>
            <person name="Li R."/>
            <person name="Zhang H."/>
            <person name="Shen G."/>
            <person name="Guo B."/>
            <person name="Wei J."/>
            <person name="Xu J."/>
            <person name="St-Pierre B."/>
            <person name="Chen S."/>
            <person name="Sun C."/>
        </authorList>
    </citation>
    <scope>NUCLEOTIDE SEQUENCE [LARGE SCALE GENOMIC DNA]</scope>
</reference>
<dbReference type="Proteomes" id="UP001060085">
    <property type="component" value="Linkage Group LG06"/>
</dbReference>
<dbReference type="EMBL" id="CM044706">
    <property type="protein sequence ID" value="KAI5660310.1"/>
    <property type="molecule type" value="Genomic_DNA"/>
</dbReference>
<evidence type="ECO:0000313" key="2">
    <source>
        <dbReference type="Proteomes" id="UP001060085"/>
    </source>
</evidence>
<gene>
    <name evidence="1" type="ORF">M9H77_29103</name>
</gene>
<proteinExistence type="predicted"/>
<sequence>MDRRRTESPVYARQWSGGSSSTGSSSPVGSPAHPRSRLPPVATGMSTIKRTQHAAAKQASHRLAQVMASQPTAADDDDEDDDDLGFRFAGAPPATAFSNNVNKSNDRNNSNSGFPVSLAKPNRSPSPALGRNFMDHNPPVRSTSAGRPSMSVRTGAATVVPPSRSSLRSPVAIPPIEPPSNRLREKRFIPDVGRVDLKGSGNEHEASALRDELDMLQEENEVILDKLRRAEEKREEAEARARELEKQVAALGEGVSLEAKLLSRKEAAIRQREIALKAAQQTKDGKDEEIAALRSEIENIKDETANALEQLKEAESEAKALRTMTQRMILTHEEMEEVVLKRCWLARYWGLAVQYGICADIAVLKYEHWSSLAPLPFEVVISAGQKAREDSWDAGDDSDRRSKLARDLNDLTGEGNIESMLSVEMGLRELASLKVEDAVVFALAQNRRATLVRQSFSDPKSTGETKYLEAFELSQEESEDVLFKEAWLTYFWRRAKVHGVEEDIAEERLQFWISRSAQSPTSHDAVDVERGLIEVRKLGIEQQLWEASRREIDQHPSSVSISRPGADSDNSS</sequence>
<comment type="caution">
    <text evidence="1">The sequence shown here is derived from an EMBL/GenBank/DDBJ whole genome shotgun (WGS) entry which is preliminary data.</text>
</comment>
<evidence type="ECO:0000313" key="1">
    <source>
        <dbReference type="EMBL" id="KAI5660310.1"/>
    </source>
</evidence>